<dbReference type="AlphaFoldDB" id="A0A4Y9ZKP6"/>
<feature type="compositionally biased region" description="Low complexity" evidence="1">
    <location>
        <begin position="510"/>
        <end position="524"/>
    </location>
</feature>
<dbReference type="Gene3D" id="3.60.10.10">
    <property type="entry name" value="Endonuclease/exonuclease/phosphatase"/>
    <property type="match status" value="1"/>
</dbReference>
<dbReference type="SUPFAM" id="SSF56219">
    <property type="entry name" value="DNase I-like"/>
    <property type="match status" value="1"/>
</dbReference>
<gene>
    <name evidence="3" type="ORF">EWM64_g8626</name>
</gene>
<dbReference type="Pfam" id="PF14529">
    <property type="entry name" value="Exo_endo_phos_2"/>
    <property type="match status" value="1"/>
</dbReference>
<accession>A0A4Y9ZKP6</accession>
<evidence type="ECO:0000313" key="4">
    <source>
        <dbReference type="Proteomes" id="UP000298061"/>
    </source>
</evidence>
<evidence type="ECO:0000256" key="1">
    <source>
        <dbReference type="SAM" id="MobiDB-lite"/>
    </source>
</evidence>
<dbReference type="GO" id="GO:0003824">
    <property type="term" value="F:catalytic activity"/>
    <property type="evidence" value="ECO:0007669"/>
    <property type="project" value="InterPro"/>
</dbReference>
<feature type="non-terminal residue" evidence="3">
    <location>
        <position position="1"/>
    </location>
</feature>
<sequence length="537" mass="61292">FLANREPDTFGGDHPSIRVERTQWLPNIGFRVSFSERPPESLDDILHTYLARYTDEDSNHLRVSRFQFRNTVFFRRVPLCAPNGDPSTVNGLLNELLADPLWRNIQIAGPPRLHVPEHTQGYGVLYVDFVDNARSSVLRNALKQSKRTNLVHRTDLLSHPHLICFSLTVRGLSHLFLNVYADPTNHAVLEYLYNRPSLPSFALVCGDFNLHHQLWDDAYGFREAAQRLIDLMPDMSVSLLNTPNIYTHFPHNTALCPTVIDLVWVNDTMIPSPSTTLIVDADGREAFDHAKMLITLPLSPEFDPQLHIKRKSDEEDSFLVDACGAFSPVEDVPLDDHDSIQVLCNTIFNSLQRAFLQRTTKPKITAHSKRWWNDECRDALRAYREDKSQDNRWAYFRTVRRVQREHFEGVIQEVTANKCVWDLTSWTCPRLLPTTSIIKDRDGTPLTTLQELATGFQQQFFSAADRPIDYSVLDDLERLPTRAFDPISLAELEEQVTLCSARSPRGQITSPGRSSKSSSKIPSPALRYSRSSMHASD</sequence>
<dbReference type="InterPro" id="IPR036691">
    <property type="entry name" value="Endo/exonu/phosph_ase_sf"/>
</dbReference>
<dbReference type="STRING" id="135208.A0A4Y9ZKP6"/>
<protein>
    <recommendedName>
        <fullName evidence="2">Endonuclease/exonuclease/phosphatase domain-containing protein</fullName>
    </recommendedName>
</protein>
<dbReference type="Proteomes" id="UP000298061">
    <property type="component" value="Unassembled WGS sequence"/>
</dbReference>
<dbReference type="EMBL" id="SFCI01001597">
    <property type="protein sequence ID" value="TFY75386.1"/>
    <property type="molecule type" value="Genomic_DNA"/>
</dbReference>
<reference evidence="3 4" key="1">
    <citation type="submission" date="2019-02" db="EMBL/GenBank/DDBJ databases">
        <title>Genome sequencing of the rare red list fungi Hericium alpestre (H. flagellum).</title>
        <authorList>
            <person name="Buettner E."/>
            <person name="Kellner H."/>
        </authorList>
    </citation>
    <scope>NUCLEOTIDE SEQUENCE [LARGE SCALE GENOMIC DNA]</scope>
    <source>
        <strain evidence="3 4">DSM 108284</strain>
    </source>
</reference>
<proteinExistence type="predicted"/>
<comment type="caution">
    <text evidence="3">The sequence shown here is derived from an EMBL/GenBank/DDBJ whole genome shotgun (WGS) entry which is preliminary data.</text>
</comment>
<keyword evidence="4" id="KW-1185">Reference proteome</keyword>
<name>A0A4Y9ZKP6_9AGAM</name>
<dbReference type="OrthoDB" id="412006at2759"/>
<organism evidence="3 4">
    <name type="scientific">Hericium alpestre</name>
    <dbReference type="NCBI Taxonomy" id="135208"/>
    <lineage>
        <taxon>Eukaryota</taxon>
        <taxon>Fungi</taxon>
        <taxon>Dikarya</taxon>
        <taxon>Basidiomycota</taxon>
        <taxon>Agaricomycotina</taxon>
        <taxon>Agaricomycetes</taxon>
        <taxon>Russulales</taxon>
        <taxon>Hericiaceae</taxon>
        <taxon>Hericium</taxon>
    </lineage>
</organism>
<feature type="region of interest" description="Disordered" evidence="1">
    <location>
        <begin position="500"/>
        <end position="537"/>
    </location>
</feature>
<evidence type="ECO:0000313" key="3">
    <source>
        <dbReference type="EMBL" id="TFY75386.1"/>
    </source>
</evidence>
<evidence type="ECO:0000259" key="2">
    <source>
        <dbReference type="Pfam" id="PF14529"/>
    </source>
</evidence>
<dbReference type="InterPro" id="IPR005135">
    <property type="entry name" value="Endo/exonuclease/phosphatase"/>
</dbReference>
<feature type="domain" description="Endonuclease/exonuclease/phosphatase" evidence="2">
    <location>
        <begin position="175"/>
        <end position="272"/>
    </location>
</feature>